<protein>
    <submittedName>
        <fullName evidence="1">Uncharacterized protein</fullName>
    </submittedName>
</protein>
<evidence type="ECO:0000313" key="1">
    <source>
        <dbReference type="EMBL" id="GAA3517051.1"/>
    </source>
</evidence>
<evidence type="ECO:0000313" key="2">
    <source>
        <dbReference type="Proteomes" id="UP001500459"/>
    </source>
</evidence>
<accession>A0ABP6USW1</accession>
<dbReference type="RefSeq" id="WP_344929467.1">
    <property type="nucleotide sequence ID" value="NZ_BAABCW010000017.1"/>
</dbReference>
<keyword evidence="2" id="KW-1185">Reference proteome</keyword>
<gene>
    <name evidence="1" type="ORF">GCM10022393_33910</name>
</gene>
<sequence>MHATPGVPTEGRCTEIDVNLVIEGDFLLFDFIAHEPSFCIRKVNSTMDLITFLCSKKGIFNLFTTVLFPVIKGHLKVSQDYIKLIEAQYAPTRLEWNFIKDIQNNISKEIQRYSFEELSDSLRICVIGYK</sequence>
<reference evidence="2" key="1">
    <citation type="journal article" date="2019" name="Int. J. Syst. Evol. Microbiol.">
        <title>The Global Catalogue of Microorganisms (GCM) 10K type strain sequencing project: providing services to taxonomists for standard genome sequencing and annotation.</title>
        <authorList>
            <consortium name="The Broad Institute Genomics Platform"/>
            <consortium name="The Broad Institute Genome Sequencing Center for Infectious Disease"/>
            <person name="Wu L."/>
            <person name="Ma J."/>
        </authorList>
    </citation>
    <scope>NUCLEOTIDE SEQUENCE [LARGE SCALE GENOMIC DNA]</scope>
    <source>
        <strain evidence="2">JCM 17106</strain>
    </source>
</reference>
<dbReference type="Proteomes" id="UP001500459">
    <property type="component" value="Unassembled WGS sequence"/>
</dbReference>
<name>A0ABP6USW1_9FLAO</name>
<organism evidence="1 2">
    <name type="scientific">Aquimarina addita</name>
    <dbReference type="NCBI Taxonomy" id="870485"/>
    <lineage>
        <taxon>Bacteria</taxon>
        <taxon>Pseudomonadati</taxon>
        <taxon>Bacteroidota</taxon>
        <taxon>Flavobacteriia</taxon>
        <taxon>Flavobacteriales</taxon>
        <taxon>Flavobacteriaceae</taxon>
        <taxon>Aquimarina</taxon>
    </lineage>
</organism>
<comment type="caution">
    <text evidence="1">The sequence shown here is derived from an EMBL/GenBank/DDBJ whole genome shotgun (WGS) entry which is preliminary data.</text>
</comment>
<dbReference type="EMBL" id="BAABCW010000017">
    <property type="protein sequence ID" value="GAA3517051.1"/>
    <property type="molecule type" value="Genomic_DNA"/>
</dbReference>
<proteinExistence type="predicted"/>